<gene>
    <name evidence="3" type="ORF">QBC47DRAFT_304481</name>
</gene>
<dbReference type="PANTHER" id="PTHR47643">
    <property type="entry name" value="TPR DOMAIN PROTEIN (AFU_ORTHOLOGUE AFUA_5G12710)"/>
    <property type="match status" value="1"/>
</dbReference>
<evidence type="ECO:0000256" key="1">
    <source>
        <dbReference type="PROSITE-ProRule" id="PRU00339"/>
    </source>
</evidence>
<dbReference type="InterPro" id="IPR001214">
    <property type="entry name" value="SET_dom"/>
</dbReference>
<reference evidence="3" key="1">
    <citation type="submission" date="2023-06" db="EMBL/GenBank/DDBJ databases">
        <title>Genome-scale phylogeny and comparative genomics of the fungal order Sordariales.</title>
        <authorList>
            <consortium name="Lawrence Berkeley National Laboratory"/>
            <person name="Hensen N."/>
            <person name="Bonometti L."/>
            <person name="Westerberg I."/>
            <person name="Brannstrom I.O."/>
            <person name="Guillou S."/>
            <person name="Cros-Aarteil S."/>
            <person name="Calhoun S."/>
            <person name="Haridas S."/>
            <person name="Kuo A."/>
            <person name="Mondo S."/>
            <person name="Pangilinan J."/>
            <person name="Riley R."/>
            <person name="Labutti K."/>
            <person name="Andreopoulos B."/>
            <person name="Lipzen A."/>
            <person name="Chen C."/>
            <person name="Yanf M."/>
            <person name="Daum C."/>
            <person name="Ng V."/>
            <person name="Clum A."/>
            <person name="Steindorff A."/>
            <person name="Ohm R."/>
            <person name="Martin F."/>
            <person name="Silar P."/>
            <person name="Natvig D."/>
            <person name="Lalanne C."/>
            <person name="Gautier V."/>
            <person name="Ament-Velasquez S.L."/>
            <person name="Kruys A."/>
            <person name="Hutchinson M.I."/>
            <person name="Powell A.J."/>
            <person name="Barry K."/>
            <person name="Miller A.N."/>
            <person name="Grigoriev I.V."/>
            <person name="Debuchy R."/>
            <person name="Gladieux P."/>
            <person name="Thoren M.H."/>
            <person name="Johannesson H."/>
        </authorList>
    </citation>
    <scope>NUCLEOTIDE SEQUENCE</scope>
    <source>
        <strain evidence="3">PSN4</strain>
    </source>
</reference>
<name>A0AAJ0BAQ3_9PEZI</name>
<dbReference type="SUPFAM" id="SSF82199">
    <property type="entry name" value="SET domain"/>
    <property type="match status" value="1"/>
</dbReference>
<dbReference type="InterPro" id="IPR053209">
    <property type="entry name" value="Gramillin-biosynth_MTr"/>
</dbReference>
<evidence type="ECO:0000313" key="3">
    <source>
        <dbReference type="EMBL" id="KAK1753277.1"/>
    </source>
</evidence>
<dbReference type="Gene3D" id="2.170.270.10">
    <property type="entry name" value="SET domain"/>
    <property type="match status" value="1"/>
</dbReference>
<dbReference type="EMBL" id="MU839838">
    <property type="protein sequence ID" value="KAK1753277.1"/>
    <property type="molecule type" value="Genomic_DNA"/>
</dbReference>
<dbReference type="SUPFAM" id="SSF48452">
    <property type="entry name" value="TPR-like"/>
    <property type="match status" value="1"/>
</dbReference>
<feature type="domain" description="SET" evidence="2">
    <location>
        <begin position="355"/>
        <end position="556"/>
    </location>
</feature>
<comment type="caution">
    <text evidence="3">The sequence shown here is derived from an EMBL/GenBank/DDBJ whole genome shotgun (WGS) entry which is preliminary data.</text>
</comment>
<organism evidence="3 4">
    <name type="scientific">Echria macrotheca</name>
    <dbReference type="NCBI Taxonomy" id="438768"/>
    <lineage>
        <taxon>Eukaryota</taxon>
        <taxon>Fungi</taxon>
        <taxon>Dikarya</taxon>
        <taxon>Ascomycota</taxon>
        <taxon>Pezizomycotina</taxon>
        <taxon>Sordariomycetes</taxon>
        <taxon>Sordariomycetidae</taxon>
        <taxon>Sordariales</taxon>
        <taxon>Schizotheciaceae</taxon>
        <taxon>Echria</taxon>
    </lineage>
</organism>
<accession>A0AAJ0BAQ3</accession>
<dbReference type="InterPro" id="IPR019734">
    <property type="entry name" value="TPR_rpt"/>
</dbReference>
<evidence type="ECO:0000259" key="2">
    <source>
        <dbReference type="PROSITE" id="PS50280"/>
    </source>
</evidence>
<evidence type="ECO:0000313" key="4">
    <source>
        <dbReference type="Proteomes" id="UP001239445"/>
    </source>
</evidence>
<dbReference type="Pfam" id="PF00856">
    <property type="entry name" value="SET"/>
    <property type="match status" value="1"/>
</dbReference>
<sequence>MDTHDVKDLPEVFQRIAQQKKSLCDAQSRKGQRPRRDPAMTLIFNHNLQRMTNEMRNLASMDGGTATYGTTFVPPPYPPCIRPLAELTKTTIDKLVLETQHRGTYLLVRCVTRQDRLTAVTAIVEDENRDAILLQLYHQELAFESTEDILNLGRVLIIKEPYLKFTANGGYALRVDHVGDVVFLAPDDERIPPVWLSSGVMECTASGWKTTGNERFERGEYRAAIEAYTQALECTPTAAESDTIHLNRSLAFIRMGAFDRALSDISAASSADSSEKALYRKAQALYGLQRFRDCCEVLKTLRQQYPNNKTARDLLNRAVARVAEQLHGRYDFKKMLDEAAKLRPPHLDHATYIGGPVVIKDSVISPAGRGMFTTRAVSAGELLLCEKAFAHVFVDESGTGAQALPMTMVIDAVNNRASMGAENELLNQAVQKLWRNPSLASAITNLHHGSYQPVDATSSVDGNPIIDTFLIRQIMALNSFGCPLTSRESVLGSSSKGAATTKQQEAAFHSSGIWPQASHINHSCTSNVRRCFIGDMMTVRATRDLPADAELVWWYRPPPSGVDATYLEHQKTFRSQWGFTCKCAMCRDLRDTPRSVLQRRRQLLDEFASLLGTSPQQQSRGLAGGGGGGRRPLKAGVLKKASAIVQKLDATYKNTAPTRVPRPAVAGLNMELARRLADGTEAGAAESARYALAALEACGFVICTGQSPGRGPLVVKEWGLMIDTVLDAWLYLQEAYWIVAPHLAVSALGYARTAYKICVGEDVSFGDALAGQGTGSSR</sequence>
<dbReference type="SMART" id="SM00028">
    <property type="entry name" value="TPR"/>
    <property type="match status" value="2"/>
</dbReference>
<dbReference type="PROSITE" id="PS50280">
    <property type="entry name" value="SET"/>
    <property type="match status" value="1"/>
</dbReference>
<dbReference type="InterPro" id="IPR011990">
    <property type="entry name" value="TPR-like_helical_dom_sf"/>
</dbReference>
<dbReference type="Gene3D" id="1.25.40.10">
    <property type="entry name" value="Tetratricopeptide repeat domain"/>
    <property type="match status" value="1"/>
</dbReference>
<dbReference type="AlphaFoldDB" id="A0AAJ0BAQ3"/>
<keyword evidence="1" id="KW-0802">TPR repeat</keyword>
<feature type="repeat" description="TPR" evidence="1">
    <location>
        <begin position="205"/>
        <end position="238"/>
    </location>
</feature>
<dbReference type="PROSITE" id="PS50005">
    <property type="entry name" value="TPR"/>
    <property type="match status" value="1"/>
</dbReference>
<dbReference type="Proteomes" id="UP001239445">
    <property type="component" value="Unassembled WGS sequence"/>
</dbReference>
<dbReference type="InterPro" id="IPR046341">
    <property type="entry name" value="SET_dom_sf"/>
</dbReference>
<proteinExistence type="predicted"/>
<dbReference type="PANTHER" id="PTHR47643:SF2">
    <property type="entry name" value="TPR DOMAIN PROTEIN (AFU_ORTHOLOGUE AFUA_5G12710)"/>
    <property type="match status" value="1"/>
</dbReference>
<keyword evidence="4" id="KW-1185">Reference proteome</keyword>
<protein>
    <recommendedName>
        <fullName evidence="2">SET domain-containing protein</fullName>
    </recommendedName>
</protein>